<protein>
    <submittedName>
        <fullName evidence="1">Uncharacterized protein</fullName>
    </submittedName>
</protein>
<sequence>MKLFKIFLIGVFILSHQNIFSQSNLSKENQAIADYFVKKENYLIVNQEFIAEKEKLIFKEYRKFNVSEIEKLKVTFPKYLMVDTKTKPGKEIKQVIKSETVYTDLQFDFTDAPFLVFINSETSIDNKFYYQEYRFSDLIVAKYVTEKSNEVFYICKLNITRDFRDSDGRPKRETFIEYGIFTESDLNATNKQKNYDFVINGNESLNLEDIKTDAKKYLKGYFSNIFPDNEIYLYDVVYDINIVGSEQKAKFVTTAISNTKENKLNIEDFYSTEKHKPIEFKYKSSINIYKLLSNPIIIDSITGIKNLQNSAFRYWDQEDQDIRINNEVKLMKQDLSNFTKFNTTYFTNKFKDLSYLGNIEKKPYILKIKKENEIGSVIGFEFNQYIQDRDYNINHGAKLSIETNETKIIFKYMPQKMGNYGYSYDDYNFIPKSITKEFDTRLDALDFKFVFVDPLLLMNVDYDRQDYHYQKDVTNIIDFNAKYCSQTLKEYYDYLQTNNKQKSIDNKNKEILYSKYGKKYVDLALEGQMVVGMPEDLLVMTMNVWQITRRTNFQNGYGWDCYSKLDRSKKLTLRVTNKKVSYVSYY</sequence>
<dbReference type="RefSeq" id="WP_112112575.1">
    <property type="nucleotide sequence ID" value="NZ_QLSZ01000003.1"/>
</dbReference>
<keyword evidence="2" id="KW-1185">Reference proteome</keyword>
<dbReference type="EMBL" id="QLSZ01000003">
    <property type="protein sequence ID" value="RAR73773.1"/>
    <property type="molecule type" value="Genomic_DNA"/>
</dbReference>
<gene>
    <name evidence="1" type="ORF">CLV55_10392</name>
</gene>
<organism evidence="1 2">
    <name type="scientific">Flavobacterium aciduliphilum</name>
    <dbReference type="NCBI Taxonomy" id="1101402"/>
    <lineage>
        <taxon>Bacteria</taxon>
        <taxon>Pseudomonadati</taxon>
        <taxon>Bacteroidota</taxon>
        <taxon>Flavobacteriia</taxon>
        <taxon>Flavobacteriales</taxon>
        <taxon>Flavobacteriaceae</taxon>
        <taxon>Flavobacterium</taxon>
    </lineage>
</organism>
<accession>A0A328YL05</accession>
<evidence type="ECO:0000313" key="2">
    <source>
        <dbReference type="Proteomes" id="UP000248840"/>
    </source>
</evidence>
<reference evidence="1 2" key="1">
    <citation type="submission" date="2018-06" db="EMBL/GenBank/DDBJ databases">
        <title>Genomic Encyclopedia of Archaeal and Bacterial Type Strains, Phase II (KMG-II): from individual species to whole genera.</title>
        <authorList>
            <person name="Goeker M."/>
        </authorList>
    </citation>
    <scope>NUCLEOTIDE SEQUENCE [LARGE SCALE GENOMIC DNA]</scope>
    <source>
        <strain evidence="1 2">DSM 25663</strain>
    </source>
</reference>
<comment type="caution">
    <text evidence="1">The sequence shown here is derived from an EMBL/GenBank/DDBJ whole genome shotgun (WGS) entry which is preliminary data.</text>
</comment>
<dbReference type="AlphaFoldDB" id="A0A328YL05"/>
<evidence type="ECO:0000313" key="1">
    <source>
        <dbReference type="EMBL" id="RAR73773.1"/>
    </source>
</evidence>
<dbReference type="Proteomes" id="UP000248840">
    <property type="component" value="Unassembled WGS sequence"/>
</dbReference>
<name>A0A328YL05_9FLAO</name>
<proteinExistence type="predicted"/>